<keyword evidence="1" id="KW-0004">4Fe-4S</keyword>
<dbReference type="InterPro" id="IPR005122">
    <property type="entry name" value="Uracil-DNA_glycosylase-like"/>
</dbReference>
<keyword evidence="6" id="KW-0411">Iron-sulfur</keyword>
<dbReference type="GO" id="GO:0051539">
    <property type="term" value="F:4 iron, 4 sulfur cluster binding"/>
    <property type="evidence" value="ECO:0007669"/>
    <property type="project" value="UniProtKB-KW"/>
</dbReference>
<reference evidence="9 10" key="2">
    <citation type="journal article" date="2015" name="Genome Announc.">
        <title>Draft Genome Sequence of Lactobacillus fermentum NB-22.</title>
        <authorList>
            <person name="Chaplin A.V."/>
            <person name="Shkoporov A.N."/>
            <person name="Efimov B.A."/>
            <person name="Pikina A.P."/>
            <person name="Borisova O.Y."/>
            <person name="Gladko I.A."/>
            <person name="Postnikova E.A."/>
            <person name="Lordkipanidze A.E."/>
            <person name="Kafarskaia L.I."/>
        </authorList>
    </citation>
    <scope>NUCLEOTIDE SEQUENCE [LARGE SCALE GENOMIC DNA]</scope>
    <source>
        <strain evidence="9 10">NB-22</strain>
    </source>
</reference>
<evidence type="ECO:0000259" key="8">
    <source>
        <dbReference type="SMART" id="SM00986"/>
    </source>
</evidence>
<keyword evidence="7" id="KW-0234">DNA repair</keyword>
<sequence>MISVQIEYPQQLVDQVEAAIKDRPLMGFVPGAGPNHPAVMLVGEAPGRSETDSQVPFSGTSGKELIKLLEEIGLSRATVHITSVVRKRPYSVKVVTDKKTGQRVTKYPNRTPTKKEVLAFGPLFDWELKTVTPQVVVPLGNTSLQRLLGPEAKIGDLHGQVLHQSVLETRPDHQGYQMGTTPYYIVPMYHPAAFLYARRLEPTVRADWQAFGKWLKEQHLMPQ</sequence>
<evidence type="ECO:0000256" key="6">
    <source>
        <dbReference type="ARBA" id="ARBA00023014"/>
    </source>
</evidence>
<evidence type="ECO:0000256" key="7">
    <source>
        <dbReference type="ARBA" id="ARBA00023204"/>
    </source>
</evidence>
<keyword evidence="2" id="KW-0479">Metal-binding</keyword>
<dbReference type="InterPro" id="IPR051536">
    <property type="entry name" value="UDG_Type-4/5"/>
</dbReference>
<keyword evidence="3" id="KW-0227">DNA damage</keyword>
<gene>
    <name evidence="9" type="ORF">NB22_05795</name>
</gene>
<dbReference type="GO" id="GO:0006281">
    <property type="term" value="P:DNA repair"/>
    <property type="evidence" value="ECO:0007669"/>
    <property type="project" value="UniProtKB-KW"/>
</dbReference>
<organism evidence="9 10">
    <name type="scientific">Limosilactobacillus fermentum NB-22</name>
    <dbReference type="NCBI Taxonomy" id="1408443"/>
    <lineage>
        <taxon>Bacteria</taxon>
        <taxon>Bacillati</taxon>
        <taxon>Bacillota</taxon>
        <taxon>Bacilli</taxon>
        <taxon>Lactobacillales</taxon>
        <taxon>Lactobacillaceae</taxon>
        <taxon>Limosilactobacillus</taxon>
    </lineage>
</organism>
<protein>
    <submittedName>
        <fullName evidence="9">DNA polymerase</fullName>
    </submittedName>
</protein>
<dbReference type="SMART" id="SM00986">
    <property type="entry name" value="UDG"/>
    <property type="match status" value="1"/>
</dbReference>
<dbReference type="GO" id="GO:0097506">
    <property type="term" value="F:deaminated base DNA N-glycosylase activity"/>
    <property type="evidence" value="ECO:0007669"/>
    <property type="project" value="UniProtKB-ARBA"/>
</dbReference>
<dbReference type="GO" id="GO:0046872">
    <property type="term" value="F:metal ion binding"/>
    <property type="evidence" value="ECO:0007669"/>
    <property type="project" value="UniProtKB-KW"/>
</dbReference>
<dbReference type="SUPFAM" id="SSF52141">
    <property type="entry name" value="Uracil-DNA glycosylase-like"/>
    <property type="match status" value="1"/>
</dbReference>
<dbReference type="InterPro" id="IPR036895">
    <property type="entry name" value="Uracil-DNA_glycosylase-like_sf"/>
</dbReference>
<dbReference type="CDD" id="cd10030">
    <property type="entry name" value="UDG-F4_TTUDGA_SPO1dp_like"/>
    <property type="match status" value="1"/>
</dbReference>
<evidence type="ECO:0000256" key="5">
    <source>
        <dbReference type="ARBA" id="ARBA00023004"/>
    </source>
</evidence>
<comment type="caution">
    <text evidence="9">The sequence shown here is derived from an EMBL/GenBank/DDBJ whole genome shotgun (WGS) entry which is preliminary data.</text>
</comment>
<dbReference type="Gene3D" id="3.40.470.10">
    <property type="entry name" value="Uracil-DNA glycosylase-like domain"/>
    <property type="match status" value="1"/>
</dbReference>
<reference evidence="10" key="1">
    <citation type="submission" date="2013-10" db="EMBL/GenBank/DDBJ databases">
        <title>Draft genome sequence of Lactobacillus fermentum NB-22.</title>
        <authorList>
            <person name="Chaplin A.V."/>
            <person name="Shkoporov A.N."/>
            <person name="Khokhlova E.V."/>
            <person name="Efimov B.A."/>
            <person name="Kafarskaia L.I."/>
        </authorList>
    </citation>
    <scope>NUCLEOTIDE SEQUENCE [LARGE SCALE GENOMIC DNA]</scope>
    <source>
        <strain evidence="10">NB-22</strain>
    </source>
</reference>
<dbReference type="EMBL" id="AYHA01000107">
    <property type="protein sequence ID" value="ESS01221.1"/>
    <property type="molecule type" value="Genomic_DNA"/>
</dbReference>
<evidence type="ECO:0000256" key="4">
    <source>
        <dbReference type="ARBA" id="ARBA00022801"/>
    </source>
</evidence>
<dbReference type="SMART" id="SM00987">
    <property type="entry name" value="UreE_C"/>
    <property type="match status" value="1"/>
</dbReference>
<dbReference type="Proteomes" id="UP000018412">
    <property type="component" value="Unassembled WGS sequence"/>
</dbReference>
<evidence type="ECO:0000256" key="1">
    <source>
        <dbReference type="ARBA" id="ARBA00022485"/>
    </source>
</evidence>
<dbReference type="PANTHER" id="PTHR33693">
    <property type="entry name" value="TYPE-5 URACIL-DNA GLYCOSYLASE"/>
    <property type="match status" value="1"/>
</dbReference>
<name>A0A829LXG0_LIMFE</name>
<keyword evidence="5" id="KW-0408">Iron</keyword>
<dbReference type="PANTHER" id="PTHR33693:SF1">
    <property type="entry name" value="TYPE-4 URACIL-DNA GLYCOSYLASE"/>
    <property type="match status" value="1"/>
</dbReference>
<dbReference type="AlphaFoldDB" id="A0A829LXG0"/>
<evidence type="ECO:0000256" key="3">
    <source>
        <dbReference type="ARBA" id="ARBA00022763"/>
    </source>
</evidence>
<keyword evidence="4" id="KW-0378">Hydrolase</keyword>
<evidence type="ECO:0000256" key="2">
    <source>
        <dbReference type="ARBA" id="ARBA00022723"/>
    </source>
</evidence>
<evidence type="ECO:0000313" key="10">
    <source>
        <dbReference type="Proteomes" id="UP000018412"/>
    </source>
</evidence>
<dbReference type="Pfam" id="PF03167">
    <property type="entry name" value="UDG"/>
    <property type="match status" value="1"/>
</dbReference>
<accession>A0A829LXG0</accession>
<proteinExistence type="predicted"/>
<feature type="domain" description="Uracil-DNA glycosylase-like" evidence="8">
    <location>
        <begin position="30"/>
        <end position="209"/>
    </location>
</feature>
<evidence type="ECO:0000313" key="9">
    <source>
        <dbReference type="EMBL" id="ESS01221.1"/>
    </source>
</evidence>